<proteinExistence type="predicted"/>
<keyword evidence="2" id="KW-1185">Reference proteome</keyword>
<reference evidence="3" key="1">
    <citation type="submission" date="2016-11" db="UniProtKB">
        <authorList>
            <consortium name="WormBaseParasite"/>
        </authorList>
    </citation>
    <scope>IDENTIFICATION</scope>
</reference>
<dbReference type="PANTHER" id="PTHR12039:SF0">
    <property type="entry name" value="NICOTINAMIDE-NUCLEOTIDE ADENYLYLTRANSFERASE"/>
    <property type="match status" value="1"/>
</dbReference>
<dbReference type="GO" id="GO:0009435">
    <property type="term" value="P:NAD+ biosynthetic process"/>
    <property type="evidence" value="ECO:0007669"/>
    <property type="project" value="TreeGrafter"/>
</dbReference>
<evidence type="ECO:0000256" key="1">
    <source>
        <dbReference type="SAM" id="SignalP"/>
    </source>
</evidence>
<name>A0A1I8IN25_9PLAT</name>
<evidence type="ECO:0000313" key="3">
    <source>
        <dbReference type="WBParaSite" id="maker-uti_cns_0013953-snap-gene-0.2-mRNA-1"/>
    </source>
</evidence>
<dbReference type="AlphaFoldDB" id="A0A1I8IN25"/>
<dbReference type="GO" id="GO:0000309">
    <property type="term" value="F:nicotinamide-nucleotide adenylyltransferase activity"/>
    <property type="evidence" value="ECO:0007669"/>
    <property type="project" value="TreeGrafter"/>
</dbReference>
<dbReference type="Gene3D" id="3.40.50.620">
    <property type="entry name" value="HUPs"/>
    <property type="match status" value="1"/>
</dbReference>
<keyword evidence="1" id="KW-0732">Signal</keyword>
<evidence type="ECO:0000313" key="2">
    <source>
        <dbReference type="Proteomes" id="UP000095280"/>
    </source>
</evidence>
<dbReference type="WBParaSite" id="maker-uti_cns_0013953-snap-gene-0.2-mRNA-1">
    <property type="protein sequence ID" value="maker-uti_cns_0013953-snap-gene-0.2-mRNA-1"/>
    <property type="gene ID" value="maker-uti_cns_0013953-snap-gene-0.2"/>
</dbReference>
<dbReference type="SUPFAM" id="SSF52374">
    <property type="entry name" value="Nucleotidylyl transferase"/>
    <property type="match status" value="1"/>
</dbReference>
<feature type="signal peptide" evidence="1">
    <location>
        <begin position="1"/>
        <end position="16"/>
    </location>
</feature>
<protein>
    <submittedName>
        <fullName evidence="3">CTP_transf_like domain-containing protein</fullName>
    </submittedName>
</protein>
<dbReference type="Proteomes" id="UP000095280">
    <property type="component" value="Unplaced"/>
</dbReference>
<dbReference type="InterPro" id="IPR014729">
    <property type="entry name" value="Rossmann-like_a/b/a_fold"/>
</dbReference>
<dbReference type="InterPro" id="IPR051182">
    <property type="entry name" value="Euk_NMN_adenylyltrnsfrase"/>
</dbReference>
<dbReference type="PANTHER" id="PTHR12039">
    <property type="entry name" value="NICOTINAMIDE MONONUCLEOTIDE ADENYLYLTRANSFERASE"/>
    <property type="match status" value="1"/>
</dbReference>
<organism evidence="2 3">
    <name type="scientific">Macrostomum lignano</name>
    <dbReference type="NCBI Taxonomy" id="282301"/>
    <lineage>
        <taxon>Eukaryota</taxon>
        <taxon>Metazoa</taxon>
        <taxon>Spiralia</taxon>
        <taxon>Lophotrochozoa</taxon>
        <taxon>Platyhelminthes</taxon>
        <taxon>Rhabditophora</taxon>
        <taxon>Macrostomorpha</taxon>
        <taxon>Macrostomida</taxon>
        <taxon>Macrostomidae</taxon>
        <taxon>Macrostomum</taxon>
    </lineage>
</organism>
<feature type="chain" id="PRO_5009321094" evidence="1">
    <location>
        <begin position="17"/>
        <end position="917"/>
    </location>
</feature>
<accession>A0A1I8IN25</accession>
<sequence>LKLFIIIAFALHGVHADLFVVLLQGGQVLAGLTELALLHALADVPVHEGALGVHQVELVVQAGPGLGDGGGVAQHAYGTLHLGEVAAGHNSRRLVVDADLEAGRAPVHELDILLGLDGGDGGVDVLGDDVASVQHAAGHVLAVAWVALHHLVGRFKTGAGYLGHRQLLVIDVQGAVKAQRGGDGGHDLADQAVQVGVGRALDVQVAPADVVDGLVVHHEGAVGVLQGGVGGQDGVVGLHHGGGNLRGRIDGELQLGLLAIVNGQALHQQGGEAGAGAAAEGVNEHSPRHMLTRTGLREKGVERVVTAADGLVGWHLTVGLDAVLQAALPIWTPAWPTWTEMHSRCDASLAKAESPTRRAEQQVGERAPPCMQGTEACNWQHLLAVNGHVGRRAKNLLGRDSHSSTTCYFASENDDELLYCDLRLRDPLYRPPKKQQKRYFRTLRDPTTEMFTGAVSDGYNKPGLLPSKHRIEMLKLALGRGGCSDGIPSSWIRLGTWEAVRSQWTPTRKVLDHYQRRIDAMLADTDEAQLNGPPDGKRSRIDEESDELAWLRSLVAKLRAKESQPDVRIMLLCGGDVLQSFAVKGVWQEEDMVSIVARLRHGGAVSARLRSAQRNIRLVTEWAVNDISSTLIRRTLQRNESVRYMLPDPVIDYIYRNGLYGSTASWPRHFQIVTLQKAWPAVPPSSIQVVATPVNSTLQSAAGLAAERSQRRHGRRHRFYGPAEAVFLPLARPFASLPDSRHCGRPFLPLILAFEKPAAGSSNTSMPTLFGRLNVRVLQLRQLLSLTAAPPRVRPDRRLAPLAEKRLAAASLPALPGRALSSSWLHLVLGRSWRACSLCALDCWLSGRTVAPPKPWAARTSRVVLFLCACSCLASGSCCNPRGRPGTVPTVAAARGRRCNLSAVSAVFPLVRILCRS</sequence>
<dbReference type="GO" id="GO:0004515">
    <property type="term" value="F:nicotinate-nucleotide adenylyltransferase activity"/>
    <property type="evidence" value="ECO:0007669"/>
    <property type="project" value="TreeGrafter"/>
</dbReference>